<reference evidence="1 2" key="1">
    <citation type="submission" date="2024-05" db="EMBL/GenBank/DDBJ databases">
        <title>Genome sequencing and assembly of Indian major carp, Cirrhinus mrigala (Hamilton, 1822).</title>
        <authorList>
            <person name="Mohindra V."/>
            <person name="Chowdhury L.M."/>
            <person name="Lal K."/>
            <person name="Jena J.K."/>
        </authorList>
    </citation>
    <scope>NUCLEOTIDE SEQUENCE [LARGE SCALE GENOMIC DNA]</scope>
    <source>
        <strain evidence="1">CM1030</strain>
        <tissue evidence="1">Blood</tissue>
    </source>
</reference>
<evidence type="ECO:0000313" key="1">
    <source>
        <dbReference type="EMBL" id="KAL0174351.1"/>
    </source>
</evidence>
<evidence type="ECO:0000313" key="2">
    <source>
        <dbReference type="Proteomes" id="UP001529510"/>
    </source>
</evidence>
<proteinExistence type="predicted"/>
<accession>A0ABD0PLP5</accession>
<organism evidence="1 2">
    <name type="scientific">Cirrhinus mrigala</name>
    <name type="common">Mrigala</name>
    <dbReference type="NCBI Taxonomy" id="683832"/>
    <lineage>
        <taxon>Eukaryota</taxon>
        <taxon>Metazoa</taxon>
        <taxon>Chordata</taxon>
        <taxon>Craniata</taxon>
        <taxon>Vertebrata</taxon>
        <taxon>Euteleostomi</taxon>
        <taxon>Actinopterygii</taxon>
        <taxon>Neopterygii</taxon>
        <taxon>Teleostei</taxon>
        <taxon>Ostariophysi</taxon>
        <taxon>Cypriniformes</taxon>
        <taxon>Cyprinidae</taxon>
        <taxon>Labeoninae</taxon>
        <taxon>Labeonini</taxon>
        <taxon>Cirrhinus</taxon>
    </lineage>
</organism>
<comment type="caution">
    <text evidence="1">The sequence shown here is derived from an EMBL/GenBank/DDBJ whole genome shotgun (WGS) entry which is preliminary data.</text>
</comment>
<name>A0ABD0PLP5_CIRMR</name>
<feature type="non-terminal residue" evidence="1">
    <location>
        <position position="80"/>
    </location>
</feature>
<sequence length="80" mass="9489">MLLVSKYIQTNMFVSFYSHRGVEPYDNPTTVFVQRHEPQGDSSILSSTDFFQDEQNRRVILEKVDSFQLRDKYMFATTTR</sequence>
<dbReference type="Proteomes" id="UP001529510">
    <property type="component" value="Unassembled WGS sequence"/>
</dbReference>
<dbReference type="EMBL" id="JAMKFB020000015">
    <property type="protein sequence ID" value="KAL0174351.1"/>
    <property type="molecule type" value="Genomic_DNA"/>
</dbReference>
<keyword evidence="2" id="KW-1185">Reference proteome</keyword>
<protein>
    <submittedName>
        <fullName evidence="1">Uncharacterized protein</fullName>
    </submittedName>
</protein>
<gene>
    <name evidence="1" type="ORF">M9458_030319</name>
</gene>
<dbReference type="AlphaFoldDB" id="A0ABD0PLP5"/>